<dbReference type="Proteomes" id="UP000243534">
    <property type="component" value="Unassembled WGS sequence"/>
</dbReference>
<evidence type="ECO:0000313" key="1">
    <source>
        <dbReference type="EMBL" id="OFC63003.1"/>
    </source>
</evidence>
<comment type="caution">
    <text evidence="1">The sequence shown here is derived from an EMBL/GenBank/DDBJ whole genome shotgun (WGS) entry which is preliminary data.</text>
</comment>
<gene>
    <name evidence="1" type="ORF">BBW68_07235</name>
</gene>
<dbReference type="OrthoDB" id="9150135at2"/>
<name>A0A1E7Z2N2_9GAMM</name>
<reference evidence="1 2" key="1">
    <citation type="submission" date="2016-07" db="EMBL/GenBank/DDBJ databases">
        <authorList>
            <person name="Yuval B."/>
        </authorList>
    </citation>
    <scope>NUCLEOTIDE SEQUENCE [LARGE SCALE GENOMIC DNA]</scope>
    <source>
        <strain evidence="1 2">IL</strain>
    </source>
</reference>
<accession>A0A1E7Z2N2</accession>
<organism evidence="1 2">
    <name type="scientific">Candidatus Erwinia dacicola</name>
    <dbReference type="NCBI Taxonomy" id="252393"/>
    <lineage>
        <taxon>Bacteria</taxon>
        <taxon>Pseudomonadati</taxon>
        <taxon>Pseudomonadota</taxon>
        <taxon>Gammaproteobacteria</taxon>
        <taxon>Enterobacterales</taxon>
        <taxon>Erwiniaceae</taxon>
        <taxon>Erwinia</taxon>
    </lineage>
</organism>
<sequence length="78" mass="8818">MGCIAMLGGMMLRPAVMPLGTQKQLGHADWAQWKQMLAENAVWLFLMCVMLMQGAHAIRRQLLLPVRVNYPGRLRILA</sequence>
<dbReference type="AlphaFoldDB" id="A0A1E7Z2N2"/>
<proteinExistence type="predicted"/>
<protein>
    <submittedName>
        <fullName evidence="1">Uncharacterized protein</fullName>
    </submittedName>
</protein>
<evidence type="ECO:0000313" key="2">
    <source>
        <dbReference type="Proteomes" id="UP000243534"/>
    </source>
</evidence>
<dbReference type="EMBL" id="MAYS01000143">
    <property type="protein sequence ID" value="OFC63003.1"/>
    <property type="molecule type" value="Genomic_DNA"/>
</dbReference>